<dbReference type="Proteomes" id="UP000636004">
    <property type="component" value="Unassembled WGS sequence"/>
</dbReference>
<dbReference type="RefSeq" id="WP_189362519.1">
    <property type="nucleotide sequence ID" value="NZ_BMWZ01000009.1"/>
</dbReference>
<reference evidence="1" key="1">
    <citation type="journal article" date="2014" name="Int. J. Syst. Evol. Microbiol.">
        <title>Complete genome sequence of Corynebacterium casei LMG S-19264T (=DSM 44701T), isolated from a smear-ripened cheese.</title>
        <authorList>
            <consortium name="US DOE Joint Genome Institute (JGI-PGF)"/>
            <person name="Walter F."/>
            <person name="Albersmeier A."/>
            <person name="Kalinowski J."/>
            <person name="Ruckert C."/>
        </authorList>
    </citation>
    <scope>NUCLEOTIDE SEQUENCE</scope>
    <source>
        <strain evidence="1">KCTC 12710</strain>
    </source>
</reference>
<keyword evidence="2" id="KW-1185">Reference proteome</keyword>
<dbReference type="InterPro" id="IPR032710">
    <property type="entry name" value="NTF2-like_dom_sf"/>
</dbReference>
<dbReference type="EMBL" id="BMWZ01000009">
    <property type="protein sequence ID" value="GGZ91810.1"/>
    <property type="molecule type" value="Genomic_DNA"/>
</dbReference>
<organism evidence="1 2">
    <name type="scientific">Algibacter mikhailovii</name>
    <dbReference type="NCBI Taxonomy" id="425498"/>
    <lineage>
        <taxon>Bacteria</taxon>
        <taxon>Pseudomonadati</taxon>
        <taxon>Bacteroidota</taxon>
        <taxon>Flavobacteriia</taxon>
        <taxon>Flavobacteriales</taxon>
        <taxon>Flavobacteriaceae</taxon>
        <taxon>Algibacter</taxon>
    </lineage>
</organism>
<sequence>MKNALLILCCLSFLLFNCEQGQKNQQANLDLIEKYVESVENLDYEVMTALLDDSYMGYGPSINDSINKTNAIASWKNNVEYLYESIRYEKSRNATVLVDSGENQGDWVSNWAQLDIVYKSDQSKVTIWANTIYQIKNGKIIKSYTFYNEADALEQLGYTFY</sequence>
<accession>A0A918RAA9</accession>
<comment type="caution">
    <text evidence="1">The sequence shown here is derived from an EMBL/GenBank/DDBJ whole genome shotgun (WGS) entry which is preliminary data.</text>
</comment>
<evidence type="ECO:0000313" key="2">
    <source>
        <dbReference type="Proteomes" id="UP000636004"/>
    </source>
</evidence>
<dbReference type="Gene3D" id="3.10.450.50">
    <property type="match status" value="1"/>
</dbReference>
<evidence type="ECO:0000313" key="1">
    <source>
        <dbReference type="EMBL" id="GGZ91810.1"/>
    </source>
</evidence>
<dbReference type="SUPFAM" id="SSF54427">
    <property type="entry name" value="NTF2-like"/>
    <property type="match status" value="1"/>
</dbReference>
<dbReference type="AlphaFoldDB" id="A0A918RAA9"/>
<name>A0A918RAA9_9FLAO</name>
<gene>
    <name evidence="1" type="ORF">GCM10007028_32810</name>
</gene>
<protein>
    <submittedName>
        <fullName evidence="1">Uncharacterized protein</fullName>
    </submittedName>
</protein>
<reference evidence="1" key="2">
    <citation type="submission" date="2020-09" db="EMBL/GenBank/DDBJ databases">
        <authorList>
            <person name="Sun Q."/>
            <person name="Kim S."/>
        </authorList>
    </citation>
    <scope>NUCLEOTIDE SEQUENCE</scope>
    <source>
        <strain evidence="1">KCTC 12710</strain>
    </source>
</reference>
<proteinExistence type="predicted"/>